<name>A0A8S1HGG6_9PELO</name>
<evidence type="ECO:0000313" key="2">
    <source>
        <dbReference type="Proteomes" id="UP000835052"/>
    </source>
</evidence>
<reference evidence="1" key="1">
    <citation type="submission" date="2020-10" db="EMBL/GenBank/DDBJ databases">
        <authorList>
            <person name="Kikuchi T."/>
        </authorList>
    </citation>
    <scope>NUCLEOTIDE SEQUENCE</scope>
    <source>
        <strain evidence="1">NKZ352</strain>
    </source>
</reference>
<evidence type="ECO:0000313" key="1">
    <source>
        <dbReference type="EMBL" id="CAD6195706.1"/>
    </source>
</evidence>
<proteinExistence type="predicted"/>
<sequence>MPDDVVLRKVDVSRPQAPQLWPGEPSAGRVLCSRTSQLPQKPENQGLHLELHSLSCRAQAKDLSLRLHSLAVKSEPEALTPGSTDQACGAQSQGSFGRKLMLLPSFHAPELHLKPSELQVVQLKCKTMMKLACKVIDQVLLEF</sequence>
<dbReference type="EMBL" id="CAJGYM010000059">
    <property type="protein sequence ID" value="CAD6195706.1"/>
    <property type="molecule type" value="Genomic_DNA"/>
</dbReference>
<accession>A0A8S1HGG6</accession>
<protein>
    <submittedName>
        <fullName evidence="1">Uncharacterized protein</fullName>
    </submittedName>
</protein>
<comment type="caution">
    <text evidence="1">The sequence shown here is derived from an EMBL/GenBank/DDBJ whole genome shotgun (WGS) entry which is preliminary data.</text>
</comment>
<gene>
    <name evidence="1" type="ORF">CAUJ_LOCUS11625</name>
</gene>
<dbReference type="Proteomes" id="UP000835052">
    <property type="component" value="Unassembled WGS sequence"/>
</dbReference>
<keyword evidence="2" id="KW-1185">Reference proteome</keyword>
<organism evidence="1 2">
    <name type="scientific">Caenorhabditis auriculariae</name>
    <dbReference type="NCBI Taxonomy" id="2777116"/>
    <lineage>
        <taxon>Eukaryota</taxon>
        <taxon>Metazoa</taxon>
        <taxon>Ecdysozoa</taxon>
        <taxon>Nematoda</taxon>
        <taxon>Chromadorea</taxon>
        <taxon>Rhabditida</taxon>
        <taxon>Rhabditina</taxon>
        <taxon>Rhabditomorpha</taxon>
        <taxon>Rhabditoidea</taxon>
        <taxon>Rhabditidae</taxon>
        <taxon>Peloderinae</taxon>
        <taxon>Caenorhabditis</taxon>
    </lineage>
</organism>
<dbReference type="AlphaFoldDB" id="A0A8S1HGG6"/>